<dbReference type="InterPro" id="IPR030392">
    <property type="entry name" value="S74_ICA"/>
</dbReference>
<evidence type="ECO:0000313" key="5">
    <source>
        <dbReference type="Proteomes" id="UP000037046"/>
    </source>
</evidence>
<dbReference type="STRING" id="74031.SAMN04488077_1269"/>
<evidence type="ECO:0000313" key="4">
    <source>
        <dbReference type="EMBL" id="KNX41802.1"/>
    </source>
</evidence>
<dbReference type="Proteomes" id="UP000037046">
    <property type="component" value="Unassembled WGS sequence"/>
</dbReference>
<dbReference type="EMBL" id="LGVV01000017">
    <property type="protein sequence ID" value="KNX41802.1"/>
    <property type="molecule type" value="Genomic_DNA"/>
</dbReference>
<evidence type="ECO:0000259" key="3">
    <source>
        <dbReference type="Pfam" id="PF13884"/>
    </source>
</evidence>
<dbReference type="Pfam" id="PF13884">
    <property type="entry name" value="Peptidase_S74"/>
    <property type="match status" value="1"/>
</dbReference>
<accession>A0A0L6CVK2</accession>
<evidence type="ECO:0000256" key="1">
    <source>
        <dbReference type="SAM" id="Phobius"/>
    </source>
</evidence>
<keyword evidence="1" id="KW-1133">Transmembrane helix</keyword>
<reference evidence="5" key="1">
    <citation type="submission" date="2015-07" db="EMBL/GenBank/DDBJ databases">
        <title>Draft Genome Sequence of Roseovarius tolerans EL-164, a producer of N-Acylated Alanine Methyl Esters (NAMEs).</title>
        <authorList>
            <person name="Voget S."/>
            <person name="Bruns H."/>
            <person name="Wagner-Doebler I."/>
            <person name="Schulz S."/>
            <person name="Daniel R."/>
        </authorList>
    </citation>
    <scope>NUCLEOTIDE SEQUENCE [LARGE SCALE GENOMIC DNA]</scope>
    <source>
        <strain evidence="5">EL-164</strain>
    </source>
</reference>
<sequence>MRKKIYAATLAASLVLTGTAHATENAKMSAKQIRAATLSTQGGPGSSAGPEGVVFALLAIVFIAALTISHGGGAYPVVAVSDERAKTDIKRVGTSAQGFGIYEFRYKGHPQRMRGAMAQDVVRLRPEAISRHESGFLAVDYSLIDVTPALID</sequence>
<comment type="caution">
    <text evidence="4">The sequence shown here is derived from an EMBL/GenBank/DDBJ whole genome shotgun (WGS) entry which is preliminary data.</text>
</comment>
<keyword evidence="5" id="KW-1185">Reference proteome</keyword>
<feature type="chain" id="PRO_5005563165" description="Peptidase S74 domain-containing protein" evidence="2">
    <location>
        <begin position="23"/>
        <end position="152"/>
    </location>
</feature>
<feature type="domain" description="Peptidase S74" evidence="3">
    <location>
        <begin position="81"/>
        <end position="128"/>
    </location>
</feature>
<name>A0A0L6CVK2_9RHOB</name>
<dbReference type="PATRIC" id="fig|74031.6.peg.1677"/>
<gene>
    <name evidence="4" type="ORF">ROTO_16470</name>
</gene>
<keyword evidence="2" id="KW-0732">Signal</keyword>
<evidence type="ECO:0000256" key="2">
    <source>
        <dbReference type="SAM" id="SignalP"/>
    </source>
</evidence>
<dbReference type="OrthoDB" id="7226450at2"/>
<proteinExistence type="predicted"/>
<dbReference type="AlphaFoldDB" id="A0A0L6CVK2"/>
<keyword evidence="1" id="KW-0472">Membrane</keyword>
<dbReference type="RefSeq" id="WP_050662547.1">
    <property type="nucleotide sequence ID" value="NZ_CP118494.1"/>
</dbReference>
<feature type="signal peptide" evidence="2">
    <location>
        <begin position="1"/>
        <end position="22"/>
    </location>
</feature>
<protein>
    <recommendedName>
        <fullName evidence="3">Peptidase S74 domain-containing protein</fullName>
    </recommendedName>
</protein>
<keyword evidence="1" id="KW-0812">Transmembrane</keyword>
<organism evidence="4 5">
    <name type="scientific">Roseovarius tolerans</name>
    <dbReference type="NCBI Taxonomy" id="74031"/>
    <lineage>
        <taxon>Bacteria</taxon>
        <taxon>Pseudomonadati</taxon>
        <taxon>Pseudomonadota</taxon>
        <taxon>Alphaproteobacteria</taxon>
        <taxon>Rhodobacterales</taxon>
        <taxon>Roseobacteraceae</taxon>
        <taxon>Roseovarius</taxon>
    </lineage>
</organism>
<feature type="transmembrane region" description="Helical" evidence="1">
    <location>
        <begin position="53"/>
        <end position="81"/>
    </location>
</feature>